<reference evidence="1 2" key="1">
    <citation type="submission" date="2018-08" db="EMBL/GenBank/DDBJ databases">
        <title>Recombination of ecologically and evolutionarily significant loci maintains genetic cohesion in the Pseudomonas syringae species complex.</title>
        <authorList>
            <person name="Dillon M."/>
            <person name="Thakur S."/>
            <person name="Almeida R.N.D."/>
            <person name="Weir B.S."/>
            <person name="Guttman D.S."/>
        </authorList>
    </citation>
    <scope>NUCLEOTIDE SEQUENCE [LARGE SCALE GENOMIC DNA]</scope>
    <source>
        <strain evidence="1 2">ICMP 3946</strain>
    </source>
</reference>
<dbReference type="EMBL" id="RBNO01000100">
    <property type="protein sequence ID" value="RML22864.1"/>
    <property type="molecule type" value="Genomic_DNA"/>
</dbReference>
<proteinExistence type="predicted"/>
<organism evidence="1 2">
    <name type="scientific">Pseudomonas syringae pv. lapsa</name>
    <dbReference type="NCBI Taxonomy" id="199201"/>
    <lineage>
        <taxon>Bacteria</taxon>
        <taxon>Pseudomonadati</taxon>
        <taxon>Pseudomonadota</taxon>
        <taxon>Gammaproteobacteria</taxon>
        <taxon>Pseudomonadales</taxon>
        <taxon>Pseudomonadaceae</taxon>
        <taxon>Pseudomonas</taxon>
        <taxon>Pseudomonas syringae</taxon>
    </lineage>
</organism>
<name>A0AB74A0K0_PSESX</name>
<dbReference type="Proteomes" id="UP000267978">
    <property type="component" value="Unassembled WGS sequence"/>
</dbReference>
<gene>
    <name evidence="1" type="ORF">ALQ98_03721</name>
</gene>
<sequence>MEGCDMARARNIKPALFKNEVLGVADPMLTLLFEGLWLLADKAGRLEDRPLRIKGELFPYRDGLDVDGMLGWLAAEGFIVRYTVSGKRYIQVENFDKHQNPHRNEPESVIPSVSEGCISTDFGGSATAIIGSAPADSLIPDSLIPDPLNTPTPSASSPTTGDLFPKFWKLYPNKKGKAAAEKVWRKLKVNDDLFTLIAQGLARQCASLAWIKDGGRFVPHPATWLNGQRWEDEVQPATNVHQFPNSRHHGFADRDYTAGLITREDGSYAI</sequence>
<evidence type="ECO:0000313" key="2">
    <source>
        <dbReference type="Proteomes" id="UP000267978"/>
    </source>
</evidence>
<comment type="caution">
    <text evidence="1">The sequence shown here is derived from an EMBL/GenBank/DDBJ whole genome shotgun (WGS) entry which is preliminary data.</text>
</comment>
<dbReference type="AlphaFoldDB" id="A0AB74A0K0"/>
<protein>
    <recommendedName>
        <fullName evidence="3">Phage replication protein</fullName>
    </recommendedName>
</protein>
<accession>A0AB74A0K0</accession>
<evidence type="ECO:0008006" key="3">
    <source>
        <dbReference type="Google" id="ProtNLM"/>
    </source>
</evidence>
<evidence type="ECO:0000313" key="1">
    <source>
        <dbReference type="EMBL" id="RML22864.1"/>
    </source>
</evidence>